<feature type="region of interest" description="Disordered" evidence="5">
    <location>
        <begin position="122"/>
        <end position="141"/>
    </location>
</feature>
<sequence length="141" mass="15552">MRIVHIGSYLTGPLTAVRRSVSILYTCHYGASSPFGSGPTTLYSKLLLAVTNLGRWLRVQMAAITAMFTGFDGIQMTSEYWIKSFMLPWMDPAAASTRKTYMTSHGATWDLVISDELNAEGRSFDPGDDQLRASMDKVDSA</sequence>
<keyword evidence="2" id="KW-0472">Membrane</keyword>
<keyword evidence="7" id="KW-1185">Reference proteome</keyword>
<dbReference type="AlphaFoldDB" id="A0A8J5IUQ8"/>
<evidence type="ECO:0000313" key="7">
    <source>
        <dbReference type="Proteomes" id="UP000709295"/>
    </source>
</evidence>
<evidence type="ECO:0000313" key="6">
    <source>
        <dbReference type="EMBL" id="KAG6964029.1"/>
    </source>
</evidence>
<proteinExistence type="predicted"/>
<reference evidence="6" key="1">
    <citation type="submission" date="2021-01" db="EMBL/GenBank/DDBJ databases">
        <title>Phytophthora aleatoria, a newly-described species from Pinus radiata is distinct from Phytophthora cactorum isolates based on comparative genomics.</title>
        <authorList>
            <person name="Mcdougal R."/>
            <person name="Panda P."/>
            <person name="Williams N."/>
            <person name="Studholme D.J."/>
        </authorList>
    </citation>
    <scope>NUCLEOTIDE SEQUENCE</scope>
    <source>
        <strain evidence="6">NZFS 4037</strain>
    </source>
</reference>
<dbReference type="PANTHER" id="PTHR31361:SF1">
    <property type="entry name" value="BETA-GLUCAN SYNTHESIS-ASSOCIATED PROTEIN KRE6-RELATED"/>
    <property type="match status" value="1"/>
</dbReference>
<dbReference type="GO" id="GO:0015926">
    <property type="term" value="F:glucosidase activity"/>
    <property type="evidence" value="ECO:0007669"/>
    <property type="project" value="TreeGrafter"/>
</dbReference>
<dbReference type="GO" id="GO:0006078">
    <property type="term" value="P:(1-&gt;6)-beta-D-glucan biosynthetic process"/>
    <property type="evidence" value="ECO:0007669"/>
    <property type="project" value="TreeGrafter"/>
</dbReference>
<dbReference type="InterPro" id="IPR005629">
    <property type="entry name" value="Skn1/Kre6/Sbg1"/>
</dbReference>
<gene>
    <name evidence="6" type="ORF">JG688_00007878</name>
</gene>
<dbReference type="Proteomes" id="UP000709295">
    <property type="component" value="Unassembled WGS sequence"/>
</dbReference>
<organism evidence="6 7">
    <name type="scientific">Phytophthora aleatoria</name>
    <dbReference type="NCBI Taxonomy" id="2496075"/>
    <lineage>
        <taxon>Eukaryota</taxon>
        <taxon>Sar</taxon>
        <taxon>Stramenopiles</taxon>
        <taxon>Oomycota</taxon>
        <taxon>Peronosporomycetes</taxon>
        <taxon>Peronosporales</taxon>
        <taxon>Peronosporaceae</taxon>
        <taxon>Phytophthora</taxon>
    </lineage>
</organism>
<evidence type="ECO:0000256" key="2">
    <source>
        <dbReference type="ARBA" id="ARBA00023136"/>
    </source>
</evidence>
<comment type="caution">
    <text evidence="6">The sequence shown here is derived from an EMBL/GenBank/DDBJ whole genome shotgun (WGS) entry which is preliminary data.</text>
</comment>
<dbReference type="GO" id="GO:0071555">
    <property type="term" value="P:cell wall organization"/>
    <property type="evidence" value="ECO:0007669"/>
    <property type="project" value="UniProtKB-KW"/>
</dbReference>
<name>A0A8J5IUQ8_9STRA</name>
<dbReference type="PANTHER" id="PTHR31361">
    <property type="entry name" value="BETA-GLUCAN SYNTHESIS-ASSOCIATED PROTEIN KRE6-RELATED"/>
    <property type="match status" value="1"/>
</dbReference>
<evidence type="ECO:0000256" key="4">
    <source>
        <dbReference type="ARBA" id="ARBA00023316"/>
    </source>
</evidence>
<accession>A0A8J5IUQ8</accession>
<dbReference type="Pfam" id="PF03935">
    <property type="entry name" value="SKN1_KRE6_Sbg1"/>
    <property type="match status" value="1"/>
</dbReference>
<protein>
    <submittedName>
        <fullName evidence="6">Uncharacterized protein</fullName>
    </submittedName>
</protein>
<evidence type="ECO:0000256" key="3">
    <source>
        <dbReference type="ARBA" id="ARBA00023180"/>
    </source>
</evidence>
<dbReference type="EMBL" id="JAENGY010000395">
    <property type="protein sequence ID" value="KAG6964029.1"/>
    <property type="molecule type" value="Genomic_DNA"/>
</dbReference>
<evidence type="ECO:0000256" key="5">
    <source>
        <dbReference type="SAM" id="MobiDB-lite"/>
    </source>
</evidence>
<comment type="subcellular location">
    <subcellularLocation>
        <location evidence="1">Membrane</location>
    </subcellularLocation>
</comment>
<evidence type="ECO:0000256" key="1">
    <source>
        <dbReference type="ARBA" id="ARBA00004370"/>
    </source>
</evidence>
<keyword evidence="4" id="KW-0961">Cell wall biogenesis/degradation</keyword>
<dbReference type="GO" id="GO:0005789">
    <property type="term" value="C:endoplasmic reticulum membrane"/>
    <property type="evidence" value="ECO:0007669"/>
    <property type="project" value="TreeGrafter"/>
</dbReference>
<keyword evidence="3" id="KW-0325">Glycoprotein</keyword>
<dbReference type="GO" id="GO:0005886">
    <property type="term" value="C:plasma membrane"/>
    <property type="evidence" value="ECO:0007669"/>
    <property type="project" value="TreeGrafter"/>
</dbReference>